<reference evidence="2" key="1">
    <citation type="journal article" date="2019" name="Int. J. Syst. Evol. Microbiol.">
        <title>The Global Catalogue of Microorganisms (GCM) 10K type strain sequencing project: providing services to taxonomists for standard genome sequencing and annotation.</title>
        <authorList>
            <consortium name="The Broad Institute Genomics Platform"/>
            <consortium name="The Broad Institute Genome Sequencing Center for Infectious Disease"/>
            <person name="Wu L."/>
            <person name="Ma J."/>
        </authorList>
    </citation>
    <scope>NUCLEOTIDE SEQUENCE [LARGE SCALE GENOMIC DNA]</scope>
    <source>
        <strain evidence="2">JCM 17986</strain>
    </source>
</reference>
<organism evidence="1 2">
    <name type="scientific">Yinghuangia aomiensis</name>
    <dbReference type="NCBI Taxonomy" id="676205"/>
    <lineage>
        <taxon>Bacteria</taxon>
        <taxon>Bacillati</taxon>
        <taxon>Actinomycetota</taxon>
        <taxon>Actinomycetes</taxon>
        <taxon>Kitasatosporales</taxon>
        <taxon>Streptomycetaceae</taxon>
        <taxon>Yinghuangia</taxon>
    </lineage>
</organism>
<evidence type="ECO:0000313" key="2">
    <source>
        <dbReference type="Proteomes" id="UP001500466"/>
    </source>
</evidence>
<dbReference type="Proteomes" id="UP001500466">
    <property type="component" value="Unassembled WGS sequence"/>
</dbReference>
<protein>
    <recommendedName>
        <fullName evidence="3">Helix-turn-helix domain-containing protein</fullName>
    </recommendedName>
</protein>
<evidence type="ECO:0008006" key="3">
    <source>
        <dbReference type="Google" id="ProtNLM"/>
    </source>
</evidence>
<sequence length="179" mass="18852">MSHPHQTFTKSPSPFCGKKTVAWPGRPDRDGHWTNGATVVSEAAVGGTTSVGSTTMRKIWGGDGAGGLGVNDALMKDARLSAAARGLAVHLLLLPEAAKPDLARFAARPGESEATIEGYLVELESAGYLRRRRLAGEGGRAYEEATVYAQAAAADELPGRVGRVFRWPVPMGVRARNAG</sequence>
<gene>
    <name evidence="1" type="ORF">GCM10023205_70310</name>
</gene>
<proteinExistence type="predicted"/>
<dbReference type="EMBL" id="BAABHS010000037">
    <property type="protein sequence ID" value="GAA4989189.1"/>
    <property type="molecule type" value="Genomic_DNA"/>
</dbReference>
<name>A0ABP9I5N6_9ACTN</name>
<keyword evidence="2" id="KW-1185">Reference proteome</keyword>
<accession>A0ABP9I5N6</accession>
<evidence type="ECO:0000313" key="1">
    <source>
        <dbReference type="EMBL" id="GAA4989189.1"/>
    </source>
</evidence>
<comment type="caution">
    <text evidence="1">The sequence shown here is derived from an EMBL/GenBank/DDBJ whole genome shotgun (WGS) entry which is preliminary data.</text>
</comment>